<sequence>MDPPAVGHPVVLILLAASKTPTLAIKSFREHSQLELMFRLWPRDRYGVHLAAFVFTAISHLWYPLSLLYLAVA</sequence>
<name>A0A2Z6IES2_ACIFI</name>
<accession>A0A2Z6IES2</accession>
<keyword evidence="1" id="KW-0812">Transmembrane</keyword>
<gene>
    <name evidence="2" type="ORF">AFERRID_00070</name>
</gene>
<reference evidence="2 3" key="1">
    <citation type="journal article" date="2018" name="Microbiol. Resour. Announc.">
        <title>Complete Genome Sequence of Acidithiobacillus ferridurans JCM 18981.</title>
        <authorList>
            <person name="Miyauchi T."/>
            <person name="Kouzuma A."/>
            <person name="Abe T."/>
            <person name="Watanabe K."/>
        </authorList>
    </citation>
    <scope>NUCLEOTIDE SEQUENCE [LARGE SCALE GENOMIC DNA]</scope>
    <source>
        <strain evidence="3">ATCC 33020 / DSM 29468 / JCM 18981 / 11Fe</strain>
    </source>
</reference>
<evidence type="ECO:0000313" key="3">
    <source>
        <dbReference type="Proteomes" id="UP000280188"/>
    </source>
</evidence>
<dbReference type="EMBL" id="AP018795">
    <property type="protein sequence ID" value="BBF63789.1"/>
    <property type="molecule type" value="Genomic_DNA"/>
</dbReference>
<protein>
    <submittedName>
        <fullName evidence="2">Uncharacterized protein</fullName>
    </submittedName>
</protein>
<evidence type="ECO:0000313" key="2">
    <source>
        <dbReference type="EMBL" id="BBF63789.1"/>
    </source>
</evidence>
<keyword evidence="1" id="KW-1133">Transmembrane helix</keyword>
<organism evidence="2 3">
    <name type="scientific">Acidithiobacillus ferridurans</name>
    <dbReference type="NCBI Taxonomy" id="1232575"/>
    <lineage>
        <taxon>Bacteria</taxon>
        <taxon>Pseudomonadati</taxon>
        <taxon>Pseudomonadota</taxon>
        <taxon>Acidithiobacillia</taxon>
        <taxon>Acidithiobacillales</taxon>
        <taxon>Acidithiobacillaceae</taxon>
        <taxon>Acidithiobacillus</taxon>
    </lineage>
</organism>
<dbReference type="KEGG" id="afj:AFERRID_00070"/>
<proteinExistence type="predicted"/>
<evidence type="ECO:0000256" key="1">
    <source>
        <dbReference type="SAM" id="Phobius"/>
    </source>
</evidence>
<dbReference type="AlphaFoldDB" id="A0A2Z6IES2"/>
<feature type="transmembrane region" description="Helical" evidence="1">
    <location>
        <begin position="48"/>
        <end position="72"/>
    </location>
</feature>
<dbReference type="Proteomes" id="UP000280188">
    <property type="component" value="Chromosome"/>
</dbReference>
<keyword evidence="1" id="KW-0472">Membrane</keyword>
<keyword evidence="3" id="KW-1185">Reference proteome</keyword>